<accession>A0A955L941</accession>
<evidence type="ECO:0000313" key="2">
    <source>
        <dbReference type="EMBL" id="MCA9386405.1"/>
    </source>
</evidence>
<protein>
    <submittedName>
        <fullName evidence="2">LytR C-terminal domain-containing protein</fullName>
    </submittedName>
</protein>
<keyword evidence="1" id="KW-1133">Transmembrane helix</keyword>
<name>A0A955L941_9BACT</name>
<dbReference type="EMBL" id="JAGQLF010000001">
    <property type="protein sequence ID" value="MCA9386405.1"/>
    <property type="molecule type" value="Genomic_DNA"/>
</dbReference>
<dbReference type="Proteomes" id="UP000714915">
    <property type="component" value="Unassembled WGS sequence"/>
</dbReference>
<dbReference type="AlphaFoldDB" id="A0A955L941"/>
<evidence type="ECO:0000313" key="3">
    <source>
        <dbReference type="Proteomes" id="UP000714915"/>
    </source>
</evidence>
<feature type="transmembrane region" description="Helical" evidence="1">
    <location>
        <begin position="56"/>
        <end position="75"/>
    </location>
</feature>
<keyword evidence="1" id="KW-0472">Membrane</keyword>
<organism evidence="2 3">
    <name type="scientific">Candidatus Dojkabacteria bacterium</name>
    <dbReference type="NCBI Taxonomy" id="2099670"/>
    <lineage>
        <taxon>Bacteria</taxon>
        <taxon>Candidatus Dojkabacteria</taxon>
    </lineage>
</organism>
<proteinExistence type="predicted"/>
<reference evidence="2" key="1">
    <citation type="submission" date="2020-04" db="EMBL/GenBank/DDBJ databases">
        <authorList>
            <person name="Zhang T."/>
        </authorList>
    </citation>
    <scope>NUCLEOTIDE SEQUENCE</scope>
    <source>
        <strain evidence="2">HKST-UBA09</strain>
    </source>
</reference>
<evidence type="ECO:0000256" key="1">
    <source>
        <dbReference type="SAM" id="Phobius"/>
    </source>
</evidence>
<gene>
    <name evidence="2" type="ORF">KC669_00035</name>
</gene>
<sequence>MSRISSILNKTFFSESYRRLLRRSRGSQVINKKKNSQTKVKSFLTSIVKIKKQSGYFLGIFLLLTVLIVHLFQYFTINFESYYQEAEPPIVYDLNNINTVVYTISEIDSYKYINSINVVVGGNDAVRLVEVSPYFMSERFNDISLRTFLNEYSGDEPALMALNSAVSSLLGVRIDRYLLINSSVFDKNYLKIDRNLLNKIKSNEDFLTQEYTEDYAKFNEALFYKNSRLIQMYNLLWNKSKLYPYIKTDMNRPELIQFLSNFRVDKQINYKVLGVEQAIIQESAEKALEFLPNYLIIDESLLGFVDDLDVVAEQAELEIYNASDQRGLASLYNRELQNIGMNVVKYGNYFENEKESVLHLGGEEDLVRFKNSIKAIKQSLRDKIRIEIDKYPYNKTGDLVLVLNF</sequence>
<reference evidence="2" key="2">
    <citation type="journal article" date="2021" name="Microbiome">
        <title>Successional dynamics and alternative stable states in a saline activated sludge microbial community over 9 years.</title>
        <authorList>
            <person name="Wang Y."/>
            <person name="Ye J."/>
            <person name="Ju F."/>
            <person name="Liu L."/>
            <person name="Boyd J.A."/>
            <person name="Deng Y."/>
            <person name="Parks D.H."/>
            <person name="Jiang X."/>
            <person name="Yin X."/>
            <person name="Woodcroft B.J."/>
            <person name="Tyson G.W."/>
            <person name="Hugenholtz P."/>
            <person name="Polz M.F."/>
            <person name="Zhang T."/>
        </authorList>
    </citation>
    <scope>NUCLEOTIDE SEQUENCE</scope>
    <source>
        <strain evidence="2">HKST-UBA09</strain>
    </source>
</reference>
<comment type="caution">
    <text evidence="2">The sequence shown here is derived from an EMBL/GenBank/DDBJ whole genome shotgun (WGS) entry which is preliminary data.</text>
</comment>
<keyword evidence="1" id="KW-0812">Transmembrane</keyword>